<dbReference type="GO" id="GO:0005886">
    <property type="term" value="C:plasma membrane"/>
    <property type="evidence" value="ECO:0007669"/>
    <property type="project" value="UniProtKB-SubCell"/>
</dbReference>
<evidence type="ECO:0000256" key="28">
    <source>
        <dbReference type="SAM" id="Phobius"/>
    </source>
</evidence>
<keyword evidence="8" id="KW-1003">Cell membrane</keyword>
<dbReference type="InterPro" id="IPR012338">
    <property type="entry name" value="Beta-lactam/transpept-like"/>
</dbReference>
<keyword evidence="17" id="KW-0573">Peptidoglycan synthesis</keyword>
<feature type="domain" description="Glycosyl transferase family 51" evidence="30">
    <location>
        <begin position="95"/>
        <end position="276"/>
    </location>
</feature>
<dbReference type="Pfam" id="PF00912">
    <property type="entry name" value="Transgly"/>
    <property type="match status" value="1"/>
</dbReference>
<dbReference type="InterPro" id="IPR001264">
    <property type="entry name" value="Glyco_trans_51"/>
</dbReference>
<dbReference type="SUPFAM" id="SSF56601">
    <property type="entry name" value="beta-lactamase/transpeptidase-like"/>
    <property type="match status" value="1"/>
</dbReference>
<evidence type="ECO:0000256" key="25">
    <source>
        <dbReference type="ARBA" id="ARBA00049902"/>
    </source>
</evidence>
<feature type="domain" description="Penicillin-binding protein transpeptidase" evidence="29">
    <location>
        <begin position="385"/>
        <end position="674"/>
    </location>
</feature>
<dbReference type="Gene3D" id="3.40.710.10">
    <property type="entry name" value="DD-peptidase/beta-lactamase superfamily"/>
    <property type="match status" value="1"/>
</dbReference>
<evidence type="ECO:0000256" key="22">
    <source>
        <dbReference type="ARBA" id="ARBA00023316"/>
    </source>
</evidence>
<dbReference type="EMBL" id="FQZP01000034">
    <property type="protein sequence ID" value="SHJ24049.1"/>
    <property type="molecule type" value="Genomic_DNA"/>
</dbReference>
<evidence type="ECO:0000256" key="5">
    <source>
        <dbReference type="ARBA" id="ARBA00007739"/>
    </source>
</evidence>
<evidence type="ECO:0000256" key="27">
    <source>
        <dbReference type="SAM" id="MobiDB-lite"/>
    </source>
</evidence>
<evidence type="ECO:0000313" key="32">
    <source>
        <dbReference type="Proteomes" id="UP000324781"/>
    </source>
</evidence>
<evidence type="ECO:0000256" key="18">
    <source>
        <dbReference type="ARBA" id="ARBA00022989"/>
    </source>
</evidence>
<comment type="function">
    <text evidence="1">Cell wall formation. Synthesis of cross-linked peptidoglycan from the lipid intermediates. The enzyme has a penicillin-insensitive transglycosylase N-terminal domain (formation of linear glycan strands) and a penicillin-sensitive transpeptidase C-terminal domain (cross-linking of the peptide subunits).</text>
</comment>
<keyword evidence="20" id="KW-0046">Antibiotic resistance</keyword>
<name>A0A1M6HPC4_9FIRM</name>
<dbReference type="EC" id="3.4.16.4" evidence="6"/>
<dbReference type="PANTHER" id="PTHR32282:SF33">
    <property type="entry name" value="PEPTIDOGLYCAN GLYCOSYLTRANSFERASE"/>
    <property type="match status" value="1"/>
</dbReference>
<evidence type="ECO:0000256" key="21">
    <source>
        <dbReference type="ARBA" id="ARBA00023268"/>
    </source>
</evidence>
<dbReference type="InterPro" id="IPR050396">
    <property type="entry name" value="Glycosyltr_51/Transpeptidase"/>
</dbReference>
<dbReference type="FunFam" id="1.10.3810.10:FF:000001">
    <property type="entry name" value="Penicillin-binding protein 1A"/>
    <property type="match status" value="1"/>
</dbReference>
<evidence type="ECO:0000256" key="17">
    <source>
        <dbReference type="ARBA" id="ARBA00022984"/>
    </source>
</evidence>
<evidence type="ECO:0000256" key="19">
    <source>
        <dbReference type="ARBA" id="ARBA00023136"/>
    </source>
</evidence>
<proteinExistence type="inferred from homology"/>
<dbReference type="GO" id="GO:0008360">
    <property type="term" value="P:regulation of cell shape"/>
    <property type="evidence" value="ECO:0007669"/>
    <property type="project" value="UniProtKB-KW"/>
</dbReference>
<keyword evidence="21" id="KW-0511">Multifunctional enzyme</keyword>
<evidence type="ECO:0000256" key="2">
    <source>
        <dbReference type="ARBA" id="ARBA00004401"/>
    </source>
</evidence>
<evidence type="ECO:0000256" key="26">
    <source>
        <dbReference type="ARBA" id="ARBA00060592"/>
    </source>
</evidence>
<reference evidence="31 32" key="1">
    <citation type="submission" date="2016-11" db="EMBL/GenBank/DDBJ databases">
        <authorList>
            <person name="Varghese N."/>
            <person name="Submissions S."/>
        </authorList>
    </citation>
    <scope>NUCLEOTIDE SEQUENCE [LARGE SCALE GENOMIC DNA]</scope>
    <source>
        <strain evidence="31 32">DSM 19027</strain>
    </source>
</reference>
<keyword evidence="16" id="KW-0735">Signal-anchor</keyword>
<keyword evidence="11" id="KW-0328">Glycosyltransferase</keyword>
<dbReference type="Gene3D" id="1.10.3810.10">
    <property type="entry name" value="Biosynthetic peptidoglycan transglycosylase-like"/>
    <property type="match status" value="1"/>
</dbReference>
<keyword evidence="10" id="KW-0645">Protease</keyword>
<feature type="region of interest" description="Disordered" evidence="27">
    <location>
        <begin position="1"/>
        <end position="26"/>
    </location>
</feature>
<evidence type="ECO:0000256" key="8">
    <source>
        <dbReference type="ARBA" id="ARBA00022475"/>
    </source>
</evidence>
<keyword evidence="12" id="KW-0808">Transferase</keyword>
<dbReference type="SUPFAM" id="SSF53955">
    <property type="entry name" value="Lysozyme-like"/>
    <property type="match status" value="1"/>
</dbReference>
<comment type="pathway">
    <text evidence="3">Cell wall biogenesis; peptidoglycan biosynthesis.</text>
</comment>
<dbReference type="GO" id="GO:0046677">
    <property type="term" value="P:response to antibiotic"/>
    <property type="evidence" value="ECO:0007669"/>
    <property type="project" value="UniProtKB-KW"/>
</dbReference>
<keyword evidence="18 28" id="KW-1133">Transmembrane helix</keyword>
<comment type="catalytic activity">
    <reaction evidence="23">
        <text>Preferential cleavage: (Ac)2-L-Lys-D-Ala-|-D-Ala. Also transpeptidation of peptidyl-alanyl moieties that are N-acyl substituents of D-alanine.</text>
        <dbReference type="EC" id="3.4.16.4"/>
    </reaction>
</comment>
<keyword evidence="32" id="KW-1185">Reference proteome</keyword>
<evidence type="ECO:0000256" key="4">
    <source>
        <dbReference type="ARBA" id="ARBA00007090"/>
    </source>
</evidence>
<dbReference type="InterPro" id="IPR001460">
    <property type="entry name" value="PCN-bd_Tpept"/>
</dbReference>
<dbReference type="Proteomes" id="UP000324781">
    <property type="component" value="Unassembled WGS sequence"/>
</dbReference>
<dbReference type="RefSeq" id="WP_149679036.1">
    <property type="nucleotide sequence ID" value="NZ_FQZP01000034.1"/>
</dbReference>
<keyword evidence="22" id="KW-0961">Cell wall biogenesis/degradation</keyword>
<dbReference type="GO" id="GO:0009002">
    <property type="term" value="F:serine-type D-Ala-D-Ala carboxypeptidase activity"/>
    <property type="evidence" value="ECO:0007669"/>
    <property type="project" value="UniProtKB-EC"/>
</dbReference>
<organism evidence="31 32">
    <name type="scientific">Thermoclostridium caenicola</name>
    <dbReference type="NCBI Taxonomy" id="659425"/>
    <lineage>
        <taxon>Bacteria</taxon>
        <taxon>Bacillati</taxon>
        <taxon>Bacillota</taxon>
        <taxon>Clostridia</taxon>
        <taxon>Eubacteriales</taxon>
        <taxon>Oscillospiraceae</taxon>
        <taxon>Thermoclostridium</taxon>
    </lineage>
</organism>
<dbReference type="AlphaFoldDB" id="A0A1M6HPC4"/>
<dbReference type="OrthoDB" id="9766909at2"/>
<keyword evidence="14" id="KW-0378">Hydrolase</keyword>
<accession>A0A1M6HPC4</accession>
<evidence type="ECO:0000256" key="15">
    <source>
        <dbReference type="ARBA" id="ARBA00022960"/>
    </source>
</evidence>
<dbReference type="NCBIfam" id="TIGR02074">
    <property type="entry name" value="PBP_1a_fam"/>
    <property type="match status" value="1"/>
</dbReference>
<evidence type="ECO:0000256" key="9">
    <source>
        <dbReference type="ARBA" id="ARBA00022645"/>
    </source>
</evidence>
<gene>
    <name evidence="31" type="ORF">SAMN05444373_103413</name>
</gene>
<evidence type="ECO:0000256" key="20">
    <source>
        <dbReference type="ARBA" id="ARBA00023251"/>
    </source>
</evidence>
<evidence type="ECO:0000256" key="12">
    <source>
        <dbReference type="ARBA" id="ARBA00022679"/>
    </source>
</evidence>
<keyword evidence="9" id="KW-0121">Carboxypeptidase</keyword>
<evidence type="ECO:0000256" key="1">
    <source>
        <dbReference type="ARBA" id="ARBA00002624"/>
    </source>
</evidence>
<sequence>MDRKNRPSPKGLNKSDVPIGKNTYQSKPKRTPLSIALKIILSVVIVAFMLIIMAGSALGGVLAGSIYGLIRTTPVLEPSILKPTGLNSFVYDSEGNIIAELKREENRVWIDYEDIPKKLIDAYIAVEDKRFMEHNGIDLKRIGRAILTYVMHFFNSSVEIEGGSTITQQLIKNLTQNQEITIKRKIQEQWQAIQLEKGLTKEEILTYYLNNVPMGGTFKGIETAAKGYFGKDVRELSLAECASLAGITNWPSKYMPINEDNIKANLERTRMILGLMLEQGKITQAEYEEAMAEEIQFKYNPEAGKVMQTSNQSYFVDEAIKAVKSELMKKYQYNEQAALDIIYNGGIHIYTTLQPKVQAALDEVFTNPEFFDYDNPRTEELPQAAMTIIEPTTGYVRGLYGGRGQKEGSVFNRATQAERSPGSSIKPILVYAPGIETRKITAATVVDDVPQYLNNKTPDKIWPKNVENKNFGLTAARDGLFRSRNVVAALLLKDYVGIDTGLDYLARVGIDRKEEQYLSIAMGGFNRGMTTLQMASAFTVFANKGVYTEPIFFTEVKDANGNVILSSMPKRQQVYSEQTVFIMNSMMQDVVTRGTAAPYGIVKYTETYTDTNGKEKERTVTIPSAGKTGTSDETKDKWFVGFTPYYVGATWYGYDKAVTLTSAENTAALKIWNAVMTKIHKDMKLEPAEFFTETPPNIVTRTICMDSGKIATELCKADPRGSRARTEYFIQGTEPAYSDVCTTHVAARACKDAKDAQGRMLLATEYCPAGSVFDRVYIKRPVQYMPPFPNSPYPEDVVYELPEGEYCTIHGPHSVLVPPVTEVNPPAPPTPGNASGIQYPGNPDSLIPDHEIPGNAPDDEDWFLPENPGGRGKGGKRR</sequence>
<comment type="similarity">
    <text evidence="5">In the N-terminal section; belongs to the glycosyltransferase 51 family.</text>
</comment>
<dbReference type="PANTHER" id="PTHR32282">
    <property type="entry name" value="BINDING PROTEIN TRANSPEPTIDASE, PUTATIVE-RELATED"/>
    <property type="match status" value="1"/>
</dbReference>
<feature type="region of interest" description="Disordered" evidence="27">
    <location>
        <begin position="820"/>
        <end position="878"/>
    </location>
</feature>
<evidence type="ECO:0000256" key="6">
    <source>
        <dbReference type="ARBA" id="ARBA00012448"/>
    </source>
</evidence>
<evidence type="ECO:0000256" key="10">
    <source>
        <dbReference type="ARBA" id="ARBA00022670"/>
    </source>
</evidence>
<protein>
    <recommendedName>
        <fullName evidence="7">Penicillin-binding protein 1A</fullName>
        <ecNumber evidence="24">2.4.99.28</ecNumber>
        <ecNumber evidence="6">3.4.16.4</ecNumber>
    </recommendedName>
</protein>
<comment type="subcellular location">
    <subcellularLocation>
        <location evidence="2">Cell membrane</location>
        <topology evidence="2">Single-pass type II membrane protein</topology>
    </subcellularLocation>
</comment>
<dbReference type="GO" id="GO:0008955">
    <property type="term" value="F:peptidoglycan glycosyltransferase activity"/>
    <property type="evidence" value="ECO:0007669"/>
    <property type="project" value="UniProtKB-EC"/>
</dbReference>
<dbReference type="GO" id="GO:0071555">
    <property type="term" value="P:cell wall organization"/>
    <property type="evidence" value="ECO:0007669"/>
    <property type="project" value="UniProtKB-KW"/>
</dbReference>
<evidence type="ECO:0000256" key="11">
    <source>
        <dbReference type="ARBA" id="ARBA00022676"/>
    </source>
</evidence>
<evidence type="ECO:0000256" key="24">
    <source>
        <dbReference type="ARBA" id="ARBA00044770"/>
    </source>
</evidence>
<dbReference type="GO" id="GO:0008658">
    <property type="term" value="F:penicillin binding"/>
    <property type="evidence" value="ECO:0007669"/>
    <property type="project" value="InterPro"/>
</dbReference>
<evidence type="ECO:0000256" key="14">
    <source>
        <dbReference type="ARBA" id="ARBA00022801"/>
    </source>
</evidence>
<evidence type="ECO:0000256" key="7">
    <source>
        <dbReference type="ARBA" id="ARBA00018638"/>
    </source>
</evidence>
<comment type="catalytic activity">
    <reaction evidence="25">
        <text>[GlcNAc-(1-&gt;4)-Mur2Ac(oyl-L-Ala-gamma-D-Glu-L-Lys-D-Ala-D-Ala)](n)-di-trans,octa-cis-undecaprenyl diphosphate + beta-D-GlcNAc-(1-&gt;4)-Mur2Ac(oyl-L-Ala-gamma-D-Glu-L-Lys-D-Ala-D-Ala)-di-trans,octa-cis-undecaprenyl diphosphate = [GlcNAc-(1-&gt;4)-Mur2Ac(oyl-L-Ala-gamma-D-Glu-L-Lys-D-Ala-D-Ala)](n+1)-di-trans,octa-cis-undecaprenyl diphosphate + di-trans,octa-cis-undecaprenyl diphosphate + H(+)</text>
        <dbReference type="Rhea" id="RHEA:23708"/>
        <dbReference type="Rhea" id="RHEA-COMP:9602"/>
        <dbReference type="Rhea" id="RHEA-COMP:9603"/>
        <dbReference type="ChEBI" id="CHEBI:15378"/>
        <dbReference type="ChEBI" id="CHEBI:58405"/>
        <dbReference type="ChEBI" id="CHEBI:60033"/>
        <dbReference type="ChEBI" id="CHEBI:78435"/>
        <dbReference type="EC" id="2.4.99.28"/>
    </reaction>
</comment>
<keyword evidence="19 28" id="KW-0472">Membrane</keyword>
<dbReference type="UniPathway" id="UPA00219"/>
<keyword evidence="15" id="KW-0133">Cell shape</keyword>
<evidence type="ECO:0000259" key="29">
    <source>
        <dbReference type="Pfam" id="PF00905"/>
    </source>
</evidence>
<evidence type="ECO:0000256" key="16">
    <source>
        <dbReference type="ARBA" id="ARBA00022968"/>
    </source>
</evidence>
<dbReference type="InterPro" id="IPR036950">
    <property type="entry name" value="PBP_transglycosylase"/>
</dbReference>
<dbReference type="GO" id="GO:0009252">
    <property type="term" value="P:peptidoglycan biosynthetic process"/>
    <property type="evidence" value="ECO:0007669"/>
    <property type="project" value="UniProtKB-UniPathway"/>
</dbReference>
<evidence type="ECO:0000256" key="23">
    <source>
        <dbReference type="ARBA" id="ARBA00034000"/>
    </source>
</evidence>
<evidence type="ECO:0000256" key="13">
    <source>
        <dbReference type="ARBA" id="ARBA00022692"/>
    </source>
</evidence>
<evidence type="ECO:0000259" key="30">
    <source>
        <dbReference type="Pfam" id="PF00912"/>
    </source>
</evidence>
<dbReference type="EC" id="2.4.99.28" evidence="24"/>
<dbReference type="Pfam" id="PF00905">
    <property type="entry name" value="Transpeptidase"/>
    <property type="match status" value="1"/>
</dbReference>
<comment type="pathway">
    <text evidence="26">Glycan biosynthesis.</text>
</comment>
<keyword evidence="13 28" id="KW-0812">Transmembrane</keyword>
<evidence type="ECO:0000313" key="31">
    <source>
        <dbReference type="EMBL" id="SHJ24049.1"/>
    </source>
</evidence>
<evidence type="ECO:0000256" key="3">
    <source>
        <dbReference type="ARBA" id="ARBA00004752"/>
    </source>
</evidence>
<dbReference type="GO" id="GO:0006508">
    <property type="term" value="P:proteolysis"/>
    <property type="evidence" value="ECO:0007669"/>
    <property type="project" value="UniProtKB-KW"/>
</dbReference>
<feature type="transmembrane region" description="Helical" evidence="28">
    <location>
        <begin position="39"/>
        <end position="70"/>
    </location>
</feature>
<comment type="similarity">
    <text evidence="4">In the C-terminal section; belongs to the transpeptidase family.</text>
</comment>
<dbReference type="InterPro" id="IPR023346">
    <property type="entry name" value="Lysozyme-like_dom_sf"/>
</dbReference>